<dbReference type="PANTHER" id="PTHR30632:SF11">
    <property type="entry name" value="BLR4797 PROTEIN"/>
    <property type="match status" value="1"/>
</dbReference>
<dbReference type="AlphaFoldDB" id="A0A1G7H4D0"/>
<evidence type="ECO:0000313" key="1">
    <source>
        <dbReference type="EMBL" id="SDE94989.1"/>
    </source>
</evidence>
<name>A0A1G7H4D0_9BRAD</name>
<reference evidence="1 2" key="1">
    <citation type="submission" date="2016-10" db="EMBL/GenBank/DDBJ databases">
        <authorList>
            <person name="de Groot N.N."/>
        </authorList>
    </citation>
    <scope>NUCLEOTIDE SEQUENCE [LARGE SCALE GENOMIC DNA]</scope>
    <source>
        <strain evidence="1 2">R5</strain>
    </source>
</reference>
<dbReference type="RefSeq" id="WP_092088167.1">
    <property type="nucleotide sequence ID" value="NZ_FMZW01000040.1"/>
</dbReference>
<dbReference type="GO" id="GO:0015689">
    <property type="term" value="P:molybdate ion transport"/>
    <property type="evidence" value="ECO:0007669"/>
    <property type="project" value="TreeGrafter"/>
</dbReference>
<gene>
    <name evidence="1" type="ORF">SAMN05216337_104027</name>
</gene>
<dbReference type="Proteomes" id="UP000199245">
    <property type="component" value="Unassembled WGS sequence"/>
</dbReference>
<dbReference type="PANTHER" id="PTHR30632">
    <property type="entry name" value="MOLYBDATE-BINDING PERIPLASMIC PROTEIN"/>
    <property type="match status" value="1"/>
</dbReference>
<accession>A0A1G7H4D0</accession>
<dbReference type="SUPFAM" id="SSF53850">
    <property type="entry name" value="Periplasmic binding protein-like II"/>
    <property type="match status" value="1"/>
</dbReference>
<dbReference type="Pfam" id="PF13531">
    <property type="entry name" value="SBP_bac_11"/>
    <property type="match status" value="1"/>
</dbReference>
<organism evidence="1 2">
    <name type="scientific">Bradyrhizobium brasilense</name>
    <dbReference type="NCBI Taxonomy" id="1419277"/>
    <lineage>
        <taxon>Bacteria</taxon>
        <taxon>Pseudomonadati</taxon>
        <taxon>Pseudomonadota</taxon>
        <taxon>Alphaproteobacteria</taxon>
        <taxon>Hyphomicrobiales</taxon>
        <taxon>Nitrobacteraceae</taxon>
        <taxon>Bradyrhizobium</taxon>
    </lineage>
</organism>
<protein>
    <submittedName>
        <fullName evidence="1">Molybdate transport system substrate-binding protein</fullName>
    </submittedName>
</protein>
<dbReference type="GO" id="GO:0030973">
    <property type="term" value="F:molybdate ion binding"/>
    <property type="evidence" value="ECO:0007669"/>
    <property type="project" value="TreeGrafter"/>
</dbReference>
<sequence length="236" mass="23878">MKTLSILSGGAAQGLVRSLAPAFEAETGLGIAGDFGAVGAMADRLRDGVPTDIVILTAALIAKLADEGLVLRSSITDIGRVETALAVRAGDPSVTADDAGSLRAALLAADAIFVPDTKASTAGIHVAKVLAQLDIADVVADRLKIFPNGATAMRHLAESGDRRPIGCTQSTEIISTKGIVLSGSLPPECGLATMYTAAIPTQASSASQAQRLIALLTSPETSALRSQTGFVSGLTS</sequence>
<dbReference type="Gene3D" id="3.40.190.10">
    <property type="entry name" value="Periplasmic binding protein-like II"/>
    <property type="match status" value="2"/>
</dbReference>
<evidence type="ECO:0000313" key="2">
    <source>
        <dbReference type="Proteomes" id="UP000199245"/>
    </source>
</evidence>
<dbReference type="InterPro" id="IPR050682">
    <property type="entry name" value="ModA/WtpA"/>
</dbReference>
<dbReference type="EMBL" id="FMZW01000040">
    <property type="protein sequence ID" value="SDE94989.1"/>
    <property type="molecule type" value="Genomic_DNA"/>
</dbReference>
<proteinExistence type="predicted"/>